<evidence type="ECO:0000313" key="1">
    <source>
        <dbReference type="EMBL" id="GKX65663.1"/>
    </source>
</evidence>
<gene>
    <name evidence="1" type="ORF">rsdtw13_09210</name>
</gene>
<organism evidence="1 2">
    <name type="scientific">Inconstantimicrobium mannanitabidum</name>
    <dbReference type="NCBI Taxonomy" id="1604901"/>
    <lineage>
        <taxon>Bacteria</taxon>
        <taxon>Bacillati</taxon>
        <taxon>Bacillota</taxon>
        <taxon>Clostridia</taxon>
        <taxon>Eubacteriales</taxon>
        <taxon>Clostridiaceae</taxon>
        <taxon>Inconstantimicrobium</taxon>
    </lineage>
</organism>
<sequence length="195" mass="23772">MLTERDTKVLKWIEDNKVITIEEARYMFFEGNYKVCWRRLDQLEQMEILKSYKNKYDGKKVYYQDKKISSHDLFIHYFLGEIYKRGGELLQIKYQPRYLNDLIRPDSFLAFKWNNRVFLILLEVDYTHFTDTSKFILYEKMFKEDSLGTIKKFGTFPKLLIVRPNLNTTRYSSKNFEVIYTTLNYKNLDEFLFIT</sequence>
<proteinExistence type="predicted"/>
<comment type="caution">
    <text evidence="1">The sequence shown here is derived from an EMBL/GenBank/DDBJ whole genome shotgun (WGS) entry which is preliminary data.</text>
</comment>
<reference evidence="1" key="1">
    <citation type="journal article" date="2025" name="Int. J. Syst. Evol. Microbiol.">
        <title>Inconstantimicrobium mannanitabidum sp. nov., a novel member of the family Clostridiaceae isolated from anoxic soil under the treatment of reductive soil disinfestation.</title>
        <authorList>
            <person name="Ueki A."/>
            <person name="Tonouchi A."/>
            <person name="Honma S."/>
            <person name="Kaku N."/>
            <person name="Ueki K."/>
        </authorList>
    </citation>
    <scope>NUCLEOTIDE SEQUENCE</scope>
    <source>
        <strain evidence="1">TW13</strain>
    </source>
</reference>
<accession>A0ACB5R8Y8</accession>
<keyword evidence="2" id="KW-1185">Reference proteome</keyword>
<dbReference type="EMBL" id="BROD01000001">
    <property type="protein sequence ID" value="GKX65663.1"/>
    <property type="molecule type" value="Genomic_DNA"/>
</dbReference>
<name>A0ACB5R8Y8_9CLOT</name>
<protein>
    <submittedName>
        <fullName evidence="1">Uncharacterized protein</fullName>
    </submittedName>
</protein>
<dbReference type="Proteomes" id="UP001058074">
    <property type="component" value="Unassembled WGS sequence"/>
</dbReference>
<evidence type="ECO:0000313" key="2">
    <source>
        <dbReference type="Proteomes" id="UP001058074"/>
    </source>
</evidence>